<dbReference type="Proteomes" id="UP001229955">
    <property type="component" value="Chromosome"/>
</dbReference>
<organism evidence="10 11">
    <name type="scientific">Pseudogemmatithrix spongiicola</name>
    <dbReference type="NCBI Taxonomy" id="3062599"/>
    <lineage>
        <taxon>Bacteria</taxon>
        <taxon>Pseudomonadati</taxon>
        <taxon>Gemmatimonadota</taxon>
        <taxon>Gemmatimonadia</taxon>
        <taxon>Gemmatimonadales</taxon>
        <taxon>Gemmatimonadaceae</taxon>
        <taxon>Pseudogemmatithrix</taxon>
    </lineage>
</organism>
<keyword evidence="3" id="KW-1003">Cell membrane</keyword>
<dbReference type="PANTHER" id="PTHR30183:SF3">
    <property type="entry name" value="MOLYBDENUM TRANSPORT SYSTEM PERMEASE PROTEIN MODB"/>
    <property type="match status" value="1"/>
</dbReference>
<evidence type="ECO:0000313" key="10">
    <source>
        <dbReference type="EMBL" id="WKW16369.1"/>
    </source>
</evidence>
<evidence type="ECO:0000313" key="9">
    <source>
        <dbReference type="EMBL" id="WKW13462.1"/>
    </source>
</evidence>
<evidence type="ECO:0000256" key="4">
    <source>
        <dbReference type="ARBA" id="ARBA00022692"/>
    </source>
</evidence>
<dbReference type="InterPro" id="IPR035906">
    <property type="entry name" value="MetI-like_sf"/>
</dbReference>
<reference evidence="10" key="1">
    <citation type="submission" date="2023-07" db="EMBL/GenBank/DDBJ databases">
        <authorList>
            <person name="Haufschild T."/>
            <person name="Kallscheuer N."/>
            <person name="Hammer J."/>
            <person name="Kohn T."/>
            <person name="Kabuu M."/>
            <person name="Jogler M."/>
            <person name="Wohfarth N."/>
            <person name="Heuer A."/>
            <person name="Rohde M."/>
            <person name="van Teeseling M.C.F."/>
            <person name="Jogler C."/>
        </authorList>
    </citation>
    <scope>NUCLEOTIDE SEQUENCE</scope>
    <source>
        <strain evidence="9">Strain 138</strain>
        <strain evidence="10">Strain 318</strain>
    </source>
</reference>
<dbReference type="GO" id="GO:0005886">
    <property type="term" value="C:plasma membrane"/>
    <property type="evidence" value="ECO:0007669"/>
    <property type="project" value="UniProtKB-SubCell"/>
</dbReference>
<feature type="transmembrane region" description="Helical" evidence="7">
    <location>
        <begin position="50"/>
        <end position="75"/>
    </location>
</feature>
<evidence type="ECO:0000259" key="8">
    <source>
        <dbReference type="PROSITE" id="PS50928"/>
    </source>
</evidence>
<sequence>MQALLSIVAALMASLLLVFLAAPILRLVTEGGAAGLARLGSDAELRRSLLLTGLTATAATGLGVLGGTPLAWLLARKEFPGRAALSALLDLPLLIPHPVAGIALLLLLGRDSAVGGAALDLGLRIVGTPVGIIAAMLFVSAPLFVSGAREAFAKVDARYEGVARTLGDSPWRAFRRVTLPLASRGLLASAVVMWARAVSEFGAIVILTYNPKVVSVLSYDRFTSYGLQEALPVAAALALLALVPLTLLRALRTDDGRRKT</sequence>
<dbReference type="EMBL" id="CP130612">
    <property type="protein sequence ID" value="WKW13462.1"/>
    <property type="molecule type" value="Genomic_DNA"/>
</dbReference>
<accession>A0AA49JWR0</accession>
<evidence type="ECO:0000256" key="7">
    <source>
        <dbReference type="RuleBase" id="RU363032"/>
    </source>
</evidence>
<comment type="similarity">
    <text evidence="7">Belongs to the binding-protein-dependent transport system permease family.</text>
</comment>
<feature type="transmembrane region" description="Helical" evidence="7">
    <location>
        <begin position="121"/>
        <end position="145"/>
    </location>
</feature>
<evidence type="ECO:0000256" key="2">
    <source>
        <dbReference type="ARBA" id="ARBA00022448"/>
    </source>
</evidence>
<dbReference type="GO" id="GO:0055085">
    <property type="term" value="P:transmembrane transport"/>
    <property type="evidence" value="ECO:0007669"/>
    <property type="project" value="InterPro"/>
</dbReference>
<dbReference type="KEGG" id="pspc:Strain318_002783"/>
<evidence type="ECO:0000256" key="1">
    <source>
        <dbReference type="ARBA" id="ARBA00004651"/>
    </source>
</evidence>
<proteinExistence type="inferred from homology"/>
<dbReference type="EMBL" id="CP130613">
    <property type="protein sequence ID" value="WKW16369.1"/>
    <property type="molecule type" value="Genomic_DNA"/>
</dbReference>
<dbReference type="AlphaFoldDB" id="A0AA49K2L8"/>
<dbReference type="PANTHER" id="PTHR30183">
    <property type="entry name" value="MOLYBDENUM TRANSPORT SYSTEM PERMEASE PROTEIN MODB"/>
    <property type="match status" value="1"/>
</dbReference>
<dbReference type="CDD" id="cd06261">
    <property type="entry name" value="TM_PBP2"/>
    <property type="match status" value="1"/>
</dbReference>
<comment type="subcellular location">
    <subcellularLocation>
        <location evidence="1 7">Cell membrane</location>
        <topology evidence="1 7">Multi-pass membrane protein</topology>
    </subcellularLocation>
</comment>
<dbReference type="RefSeq" id="WP_367886317.1">
    <property type="nucleotide sequence ID" value="NZ_CP130612.1"/>
</dbReference>
<evidence type="ECO:0000256" key="5">
    <source>
        <dbReference type="ARBA" id="ARBA00022989"/>
    </source>
</evidence>
<evidence type="ECO:0000256" key="3">
    <source>
        <dbReference type="ARBA" id="ARBA00022475"/>
    </source>
</evidence>
<feature type="domain" description="ABC transmembrane type-1" evidence="8">
    <location>
        <begin position="49"/>
        <end position="252"/>
    </location>
</feature>
<dbReference type="InterPro" id="IPR000515">
    <property type="entry name" value="MetI-like"/>
</dbReference>
<dbReference type="Pfam" id="PF00528">
    <property type="entry name" value="BPD_transp_1"/>
    <property type="match status" value="1"/>
</dbReference>
<accession>A0AA49K2L8</accession>
<keyword evidence="4 7" id="KW-0812">Transmembrane</keyword>
<gene>
    <name evidence="9" type="ORF">Strain138_002783</name>
    <name evidence="10" type="ORF">Strain318_002783</name>
</gene>
<dbReference type="PROSITE" id="PS50928">
    <property type="entry name" value="ABC_TM1"/>
    <property type="match status" value="1"/>
</dbReference>
<dbReference type="Gene3D" id="1.10.3720.10">
    <property type="entry name" value="MetI-like"/>
    <property type="match status" value="1"/>
</dbReference>
<evidence type="ECO:0000313" key="11">
    <source>
        <dbReference type="Proteomes" id="UP001229955"/>
    </source>
</evidence>
<keyword evidence="5 7" id="KW-1133">Transmembrane helix</keyword>
<keyword evidence="6 7" id="KW-0472">Membrane</keyword>
<evidence type="ECO:0000256" key="6">
    <source>
        <dbReference type="ARBA" id="ARBA00023136"/>
    </source>
</evidence>
<feature type="transmembrane region" description="Helical" evidence="7">
    <location>
        <begin position="185"/>
        <end position="210"/>
    </location>
</feature>
<dbReference type="SUPFAM" id="SSF161098">
    <property type="entry name" value="MetI-like"/>
    <property type="match status" value="1"/>
</dbReference>
<feature type="transmembrane region" description="Helical" evidence="7">
    <location>
        <begin position="87"/>
        <end position="109"/>
    </location>
</feature>
<feature type="transmembrane region" description="Helical" evidence="7">
    <location>
        <begin position="230"/>
        <end position="251"/>
    </location>
</feature>
<name>A0AA49K2L8_9BACT</name>
<protein>
    <submittedName>
        <fullName evidence="10">ABC transporter permease</fullName>
    </submittedName>
</protein>
<keyword evidence="2 7" id="KW-0813">Transport</keyword>
<keyword evidence="11" id="KW-1185">Reference proteome</keyword>